<gene>
    <name evidence="1" type="ORF">J4G33_12195</name>
</gene>
<dbReference type="CDD" id="cd08984">
    <property type="entry name" value="GH43-like"/>
    <property type="match status" value="1"/>
</dbReference>
<evidence type="ECO:0008006" key="3">
    <source>
        <dbReference type="Google" id="ProtNLM"/>
    </source>
</evidence>
<dbReference type="SUPFAM" id="SSF75005">
    <property type="entry name" value="Arabinanase/levansucrase/invertase"/>
    <property type="match status" value="1"/>
</dbReference>
<comment type="caution">
    <text evidence="1">The sequence shown here is derived from an EMBL/GenBank/DDBJ whole genome shotgun (WGS) entry which is preliminary data.</text>
</comment>
<reference evidence="1" key="1">
    <citation type="submission" date="2021-03" db="EMBL/GenBank/DDBJ databases">
        <title>Actinotalea soli sp. nov., isolated from soil.</title>
        <authorList>
            <person name="Ping W."/>
            <person name="Zhang J."/>
        </authorList>
    </citation>
    <scope>NUCLEOTIDE SEQUENCE</scope>
    <source>
        <strain evidence="1">BY-33</strain>
    </source>
</reference>
<keyword evidence="2" id="KW-1185">Reference proteome</keyword>
<protein>
    <recommendedName>
        <fullName evidence="3">Glycosyl hydrolase</fullName>
    </recommendedName>
</protein>
<evidence type="ECO:0000313" key="2">
    <source>
        <dbReference type="Proteomes" id="UP000664209"/>
    </source>
</evidence>
<proteinExistence type="predicted"/>
<dbReference type="EMBL" id="JAGEMK010000006">
    <property type="protein sequence ID" value="MBO1752564.1"/>
    <property type="molecule type" value="Genomic_DNA"/>
</dbReference>
<sequence length="308" mass="34671">MHAPLFVDPVHGGGTDPVLVRRGEEWWLVYTQRRARVEEPGVAWVHGSDLGVAVSTDRGRTWEYRGVIEGLDLEPGRRDTFWAPEIVHERGEFHMFVSHIEGVPEQWAGHERVIRHYASPDLEAWAYRGEVPLSSRYVIDACLHPLPDGGYRLWYKDEADESHTWAADSGDLDSWTVLGPVLTHRPHEGPNVFELGGRYWMVVDEWRGQGVFWSADLTTWTRQGLILDQPGTRPEDATIGLHADVVVVDPETAYVVYFTHPGTSGDGTGAAPDRSYDQRRSVIQAARLRVQDGVLTCDRDEDTAIDLG</sequence>
<dbReference type="InterPro" id="IPR023296">
    <property type="entry name" value="Glyco_hydro_beta-prop_sf"/>
</dbReference>
<evidence type="ECO:0000313" key="1">
    <source>
        <dbReference type="EMBL" id="MBO1752564.1"/>
    </source>
</evidence>
<name>A0A939LR67_9CELL</name>
<dbReference type="AlphaFoldDB" id="A0A939LR67"/>
<dbReference type="Proteomes" id="UP000664209">
    <property type="component" value="Unassembled WGS sequence"/>
</dbReference>
<accession>A0A939LR67</accession>
<organism evidence="1 2">
    <name type="scientific">Actinotalea soli</name>
    <dbReference type="NCBI Taxonomy" id="2819234"/>
    <lineage>
        <taxon>Bacteria</taxon>
        <taxon>Bacillati</taxon>
        <taxon>Actinomycetota</taxon>
        <taxon>Actinomycetes</taxon>
        <taxon>Micrococcales</taxon>
        <taxon>Cellulomonadaceae</taxon>
        <taxon>Actinotalea</taxon>
    </lineage>
</organism>
<dbReference type="Gene3D" id="2.115.10.20">
    <property type="entry name" value="Glycosyl hydrolase domain, family 43"/>
    <property type="match status" value="2"/>
</dbReference>